<organism evidence="1 2">
    <name type="scientific">Kingdonia uniflora</name>
    <dbReference type="NCBI Taxonomy" id="39325"/>
    <lineage>
        <taxon>Eukaryota</taxon>
        <taxon>Viridiplantae</taxon>
        <taxon>Streptophyta</taxon>
        <taxon>Embryophyta</taxon>
        <taxon>Tracheophyta</taxon>
        <taxon>Spermatophyta</taxon>
        <taxon>Magnoliopsida</taxon>
        <taxon>Ranunculales</taxon>
        <taxon>Circaeasteraceae</taxon>
        <taxon>Kingdonia</taxon>
    </lineage>
</organism>
<evidence type="ECO:0000313" key="2">
    <source>
        <dbReference type="Proteomes" id="UP000541444"/>
    </source>
</evidence>
<name>A0A7J7M7G5_9MAGN</name>
<evidence type="ECO:0000313" key="1">
    <source>
        <dbReference type="EMBL" id="KAF6150827.1"/>
    </source>
</evidence>
<comment type="caution">
    <text evidence="1">The sequence shown here is derived from an EMBL/GenBank/DDBJ whole genome shotgun (WGS) entry which is preliminary data.</text>
</comment>
<sequence>MQLADKVKKCETLSSINDKLMEEVYVNQEAQPLPLNLVPHSEENDHLEAKKLKQKYDELNTKFEEA</sequence>
<dbReference type="Proteomes" id="UP000541444">
    <property type="component" value="Unassembled WGS sequence"/>
</dbReference>
<protein>
    <submittedName>
        <fullName evidence="1">Uncharacterized protein</fullName>
    </submittedName>
</protein>
<reference evidence="1 2" key="1">
    <citation type="journal article" date="2020" name="IScience">
        <title>Genome Sequencing of the Endangered Kingdonia uniflora (Circaeasteraceae, Ranunculales) Reveals Potential Mechanisms of Evolutionary Specialization.</title>
        <authorList>
            <person name="Sun Y."/>
            <person name="Deng T."/>
            <person name="Zhang A."/>
            <person name="Moore M.J."/>
            <person name="Landis J.B."/>
            <person name="Lin N."/>
            <person name="Zhang H."/>
            <person name="Zhang X."/>
            <person name="Huang J."/>
            <person name="Zhang X."/>
            <person name="Sun H."/>
            <person name="Wang H."/>
        </authorList>
    </citation>
    <scope>NUCLEOTIDE SEQUENCE [LARGE SCALE GENOMIC DNA]</scope>
    <source>
        <strain evidence="1">TB1705</strain>
        <tissue evidence="1">Leaf</tissue>
    </source>
</reference>
<accession>A0A7J7M7G5</accession>
<proteinExistence type="predicted"/>
<gene>
    <name evidence="1" type="ORF">GIB67_020910</name>
</gene>
<dbReference type="EMBL" id="JACGCM010001726">
    <property type="protein sequence ID" value="KAF6150827.1"/>
    <property type="molecule type" value="Genomic_DNA"/>
</dbReference>
<dbReference type="AlphaFoldDB" id="A0A7J7M7G5"/>
<keyword evidence="2" id="KW-1185">Reference proteome</keyword>